<keyword evidence="10 15" id="KW-1133">Transmembrane helix</keyword>
<dbReference type="RefSeq" id="XP_064703400.1">
    <property type="nucleotide sequence ID" value="XM_064849645.1"/>
</dbReference>
<keyword evidence="8" id="KW-0256">Endoplasmic reticulum</keyword>
<evidence type="ECO:0000256" key="3">
    <source>
        <dbReference type="ARBA" id="ARBA00016584"/>
    </source>
</evidence>
<organism evidence="17 18">
    <name type="scientific">Exophiala bonariae</name>
    <dbReference type="NCBI Taxonomy" id="1690606"/>
    <lineage>
        <taxon>Eukaryota</taxon>
        <taxon>Fungi</taxon>
        <taxon>Dikarya</taxon>
        <taxon>Ascomycota</taxon>
        <taxon>Pezizomycotina</taxon>
        <taxon>Eurotiomycetes</taxon>
        <taxon>Chaetothyriomycetidae</taxon>
        <taxon>Chaetothyriales</taxon>
        <taxon>Herpotrichiellaceae</taxon>
        <taxon>Exophiala</taxon>
    </lineage>
</organism>
<evidence type="ECO:0000256" key="16">
    <source>
        <dbReference type="SAM" id="SignalP"/>
    </source>
</evidence>
<evidence type="ECO:0000256" key="12">
    <source>
        <dbReference type="ARBA" id="ARBA00023136"/>
    </source>
</evidence>
<evidence type="ECO:0000256" key="10">
    <source>
        <dbReference type="ARBA" id="ARBA00022989"/>
    </source>
</evidence>
<feature type="signal peptide" evidence="16">
    <location>
        <begin position="1"/>
        <end position="24"/>
    </location>
</feature>
<evidence type="ECO:0000256" key="15">
    <source>
        <dbReference type="SAM" id="Phobius"/>
    </source>
</evidence>
<feature type="region of interest" description="Disordered" evidence="14">
    <location>
        <begin position="197"/>
        <end position="347"/>
    </location>
</feature>
<dbReference type="Pfam" id="PF06682">
    <property type="entry name" value="SARAF"/>
    <property type="match status" value="1"/>
</dbReference>
<comment type="caution">
    <text evidence="17">The sequence shown here is derived from an EMBL/GenBank/DDBJ whole genome shotgun (WGS) entry which is preliminary data.</text>
</comment>
<evidence type="ECO:0000313" key="18">
    <source>
        <dbReference type="Proteomes" id="UP001358417"/>
    </source>
</evidence>
<dbReference type="GeneID" id="89974255"/>
<dbReference type="PANTHER" id="PTHR15929:SF0">
    <property type="entry name" value="STORE-OPERATED CALCIUM ENTRY-ASSOCIATED REGULATORY FACTOR"/>
    <property type="match status" value="1"/>
</dbReference>
<evidence type="ECO:0000256" key="13">
    <source>
        <dbReference type="ARBA" id="ARBA00031116"/>
    </source>
</evidence>
<dbReference type="InterPro" id="IPR009567">
    <property type="entry name" value="SARAF"/>
</dbReference>
<evidence type="ECO:0000256" key="5">
    <source>
        <dbReference type="ARBA" id="ARBA00022568"/>
    </source>
</evidence>
<keyword evidence="18" id="KW-1185">Reference proteome</keyword>
<dbReference type="PANTHER" id="PTHR15929">
    <property type="entry name" value="STORE-OPERATED CALCIUM ENTRY-ASSOCIATED REGULATORY FACTOR"/>
    <property type="match status" value="1"/>
</dbReference>
<evidence type="ECO:0000256" key="7">
    <source>
        <dbReference type="ARBA" id="ARBA00022729"/>
    </source>
</evidence>
<evidence type="ECO:0000256" key="9">
    <source>
        <dbReference type="ARBA" id="ARBA00022837"/>
    </source>
</evidence>
<feature type="compositionally biased region" description="Low complexity" evidence="14">
    <location>
        <begin position="324"/>
        <end position="333"/>
    </location>
</feature>
<reference evidence="17 18" key="1">
    <citation type="submission" date="2023-08" db="EMBL/GenBank/DDBJ databases">
        <title>Black Yeasts Isolated from many extreme environments.</title>
        <authorList>
            <person name="Coleine C."/>
            <person name="Stajich J.E."/>
            <person name="Selbmann L."/>
        </authorList>
    </citation>
    <scope>NUCLEOTIDE SEQUENCE [LARGE SCALE GENOMIC DNA]</scope>
    <source>
        <strain evidence="17 18">CCFEE 5792</strain>
    </source>
</reference>
<gene>
    <name evidence="17" type="ORF">LTR84_006082</name>
</gene>
<dbReference type="AlphaFoldDB" id="A0AAV9N1L0"/>
<feature type="transmembrane region" description="Helical" evidence="15">
    <location>
        <begin position="171"/>
        <end position="192"/>
    </location>
</feature>
<keyword evidence="12 15" id="KW-0472">Membrane</keyword>
<name>A0AAV9N1L0_9EURO</name>
<dbReference type="GO" id="GO:0006816">
    <property type="term" value="P:calcium ion transport"/>
    <property type="evidence" value="ECO:0007669"/>
    <property type="project" value="UniProtKB-KW"/>
</dbReference>
<feature type="chain" id="PRO_5043664746" description="Store-operated calcium entry-associated regulatory factor" evidence="16">
    <location>
        <begin position="25"/>
        <end position="347"/>
    </location>
</feature>
<dbReference type="GO" id="GO:0005789">
    <property type="term" value="C:endoplasmic reticulum membrane"/>
    <property type="evidence" value="ECO:0007669"/>
    <property type="project" value="UniProtKB-SubCell"/>
</dbReference>
<keyword evidence="5" id="KW-0109">Calcium transport</keyword>
<accession>A0AAV9N1L0</accession>
<evidence type="ECO:0000256" key="2">
    <source>
        <dbReference type="ARBA" id="ARBA00006833"/>
    </source>
</evidence>
<dbReference type="Proteomes" id="UP001358417">
    <property type="component" value="Unassembled WGS sequence"/>
</dbReference>
<dbReference type="EMBL" id="JAVRRD010000023">
    <property type="protein sequence ID" value="KAK5047894.1"/>
    <property type="molecule type" value="Genomic_DNA"/>
</dbReference>
<sequence length="347" mass="36191">MVQFSFYALTLLSLTGLFTDLAMSAKVTNPKKVPKNAVLLSKVSALTVRAGKQTASRRVKPVPQLQCVGPANICKLYAVDTMRCTNEGADYDENNIQWSCKASLPEDFKLGATDVSCEGYLSSDDPYVLSGSCGVEYRLLLTDNGEAKYGSQIGPGSGGSKNSLSKAAETLIDYFFMALFAGVLFIIIRSCYRSWRDESRRGTTPRPRGGGGGGGGGGWGGGDDHPPTDAPPPYSARPKKATWSSAPRSTPSSSTRTQQEGWRPGFWTGAATGAGAGYMAGRAGNETRTQAQPPIPDTGGGWFGRGGGGGGGGSSYAGPSTPRSSDSGSSSSSARHESTGFGSTSRR</sequence>
<evidence type="ECO:0000256" key="11">
    <source>
        <dbReference type="ARBA" id="ARBA00023065"/>
    </source>
</evidence>
<evidence type="ECO:0000256" key="4">
    <source>
        <dbReference type="ARBA" id="ARBA00022448"/>
    </source>
</evidence>
<feature type="compositionally biased region" description="Gly residues" evidence="14">
    <location>
        <begin position="298"/>
        <end position="315"/>
    </location>
</feature>
<keyword evidence="9" id="KW-0106">Calcium</keyword>
<evidence type="ECO:0000313" key="17">
    <source>
        <dbReference type="EMBL" id="KAK5047894.1"/>
    </source>
</evidence>
<dbReference type="GO" id="GO:2001256">
    <property type="term" value="P:regulation of store-operated calcium entry"/>
    <property type="evidence" value="ECO:0007669"/>
    <property type="project" value="InterPro"/>
</dbReference>
<evidence type="ECO:0000256" key="1">
    <source>
        <dbReference type="ARBA" id="ARBA00004115"/>
    </source>
</evidence>
<proteinExistence type="inferred from homology"/>
<protein>
    <recommendedName>
        <fullName evidence="3">Store-operated calcium entry-associated regulatory factor</fullName>
    </recommendedName>
    <alternativeName>
        <fullName evidence="13">Transmembrane protein 66</fullName>
    </alternativeName>
</protein>
<keyword evidence="7 16" id="KW-0732">Signal</keyword>
<evidence type="ECO:0000256" key="14">
    <source>
        <dbReference type="SAM" id="MobiDB-lite"/>
    </source>
</evidence>
<comment type="subcellular location">
    <subcellularLocation>
        <location evidence="1">Endoplasmic reticulum membrane</location>
        <topology evidence="1">Single-pass type I membrane protein</topology>
    </subcellularLocation>
</comment>
<keyword evidence="11" id="KW-0406">Ion transport</keyword>
<evidence type="ECO:0000256" key="6">
    <source>
        <dbReference type="ARBA" id="ARBA00022692"/>
    </source>
</evidence>
<feature type="compositionally biased region" description="Gly residues" evidence="14">
    <location>
        <begin position="208"/>
        <end position="221"/>
    </location>
</feature>
<feature type="compositionally biased region" description="Low complexity" evidence="14">
    <location>
        <begin position="241"/>
        <end position="257"/>
    </location>
</feature>
<keyword evidence="6 15" id="KW-0812">Transmembrane</keyword>
<keyword evidence="4" id="KW-0813">Transport</keyword>
<comment type="similarity">
    <text evidence="2">Belongs to the SARAF family.</text>
</comment>
<evidence type="ECO:0000256" key="8">
    <source>
        <dbReference type="ARBA" id="ARBA00022824"/>
    </source>
</evidence>